<accession>A0A914ZZH4</accession>
<evidence type="ECO:0000313" key="3">
    <source>
        <dbReference type="Proteomes" id="UP000887569"/>
    </source>
</evidence>
<feature type="region of interest" description="Disordered" evidence="1">
    <location>
        <begin position="414"/>
        <end position="472"/>
    </location>
</feature>
<sequence>MARQLAEIENTKETETTANAAEIKQLCEEPIIVNEVARKVVDALTSNNVLGKVLTPEEADILNSYFRRKIPLNEKVLATLDTALDKILRRAPEFYDNKEELDAFLRDPVNAKAQLLDALIAKKSSFLVDLMGDASFYANMISQGIVDVYQLATTGVLVVCGNLNAAQAAVLQGCEYSKQMASRGINLTYDAARKGTELLSSGVNTTLTAASASAEMLAKSATYAADTGISAIGQSVTMSKNAAVKGAEFTYNAATLGLSETMAVASTSATLLTKTASEATLAAVKTGQTVNEVVGQGVGYSKEIACKGAGLTYNAAAAAVISGAALLGSGASMATQSAGTMAQKTVEASKMVSQGLSSAVASTQHGLDATKDVLSSAGTNLMKTGSWISSFLPIPNTSEPAATADKAVENAADQVSVTPDNKQKKTASQQPTNAAMLNKSNLDSNNNTKVAEQPSVGNDKSQTSKGGWLSFW</sequence>
<evidence type="ECO:0000259" key="2">
    <source>
        <dbReference type="Pfam" id="PF24983"/>
    </source>
</evidence>
<feature type="domain" description="DUF7774" evidence="2">
    <location>
        <begin position="35"/>
        <end position="118"/>
    </location>
</feature>
<feature type="compositionally biased region" description="Polar residues" evidence="1">
    <location>
        <begin position="414"/>
        <end position="465"/>
    </location>
</feature>
<reference evidence="4" key="1">
    <citation type="submission" date="2022-11" db="UniProtKB">
        <authorList>
            <consortium name="WormBaseParasite"/>
        </authorList>
    </citation>
    <scope>IDENTIFICATION</scope>
</reference>
<dbReference type="WBParaSite" id="PgB22_g040_t03">
    <property type="protein sequence ID" value="PgB22_g040_t03"/>
    <property type="gene ID" value="PgB22_g040"/>
</dbReference>
<keyword evidence="3" id="KW-1185">Reference proteome</keyword>
<dbReference type="AlphaFoldDB" id="A0A914ZZH4"/>
<organism evidence="3 4">
    <name type="scientific">Parascaris univalens</name>
    <name type="common">Nematode worm</name>
    <dbReference type="NCBI Taxonomy" id="6257"/>
    <lineage>
        <taxon>Eukaryota</taxon>
        <taxon>Metazoa</taxon>
        <taxon>Ecdysozoa</taxon>
        <taxon>Nematoda</taxon>
        <taxon>Chromadorea</taxon>
        <taxon>Rhabditida</taxon>
        <taxon>Spirurina</taxon>
        <taxon>Ascaridomorpha</taxon>
        <taxon>Ascaridoidea</taxon>
        <taxon>Ascarididae</taxon>
        <taxon>Parascaris</taxon>
    </lineage>
</organism>
<dbReference type="Proteomes" id="UP000887569">
    <property type="component" value="Unplaced"/>
</dbReference>
<name>A0A914ZZH4_PARUN</name>
<dbReference type="Pfam" id="PF24983">
    <property type="entry name" value="DUF7774"/>
    <property type="match status" value="1"/>
</dbReference>
<evidence type="ECO:0000256" key="1">
    <source>
        <dbReference type="SAM" id="MobiDB-lite"/>
    </source>
</evidence>
<proteinExistence type="predicted"/>
<dbReference type="InterPro" id="IPR056676">
    <property type="entry name" value="DUF7774"/>
</dbReference>
<protein>
    <recommendedName>
        <fullName evidence="2">DUF7774 domain-containing protein</fullName>
    </recommendedName>
</protein>
<evidence type="ECO:0000313" key="4">
    <source>
        <dbReference type="WBParaSite" id="PgB22_g040_t03"/>
    </source>
</evidence>